<feature type="binding site" evidence="2">
    <location>
        <begin position="80"/>
        <end position="82"/>
    </location>
    <ligand>
        <name>substrate</name>
    </ligand>
</feature>
<dbReference type="InterPro" id="IPR005123">
    <property type="entry name" value="Oxoglu/Fe-dep_dioxygenase_dom"/>
</dbReference>
<feature type="binding site" evidence="2">
    <location>
        <position position="117"/>
    </location>
    <ligand>
        <name>2-oxoglutarate</name>
        <dbReference type="ChEBI" id="CHEBI:16810"/>
    </ligand>
</feature>
<evidence type="ECO:0000313" key="5">
    <source>
        <dbReference type="Proteomes" id="UP000499080"/>
    </source>
</evidence>
<dbReference type="InterPro" id="IPR037151">
    <property type="entry name" value="AlkB-like_sf"/>
</dbReference>
<feature type="binding site" evidence="2">
    <location>
        <position position="201"/>
    </location>
    <ligand>
        <name>2-oxoglutarate</name>
        <dbReference type="ChEBI" id="CHEBI:16810"/>
    </ligand>
</feature>
<dbReference type="GO" id="GO:0008198">
    <property type="term" value="F:ferrous iron binding"/>
    <property type="evidence" value="ECO:0007669"/>
    <property type="project" value="TreeGrafter"/>
</dbReference>
<comment type="caution">
    <text evidence="4">The sequence shown here is derived from an EMBL/GenBank/DDBJ whole genome shotgun (WGS) entry which is preliminary data.</text>
</comment>
<protein>
    <submittedName>
        <fullName evidence="4">DNA oxidative demethylase ALKBH2</fullName>
    </submittedName>
</protein>
<dbReference type="GO" id="GO:0008168">
    <property type="term" value="F:methyltransferase activity"/>
    <property type="evidence" value="ECO:0007669"/>
    <property type="project" value="UniProtKB-KW"/>
</dbReference>
<dbReference type="GO" id="GO:0035516">
    <property type="term" value="F:broad specificity oxidative DNA demethylase activity"/>
    <property type="evidence" value="ECO:0007669"/>
    <property type="project" value="TreeGrafter"/>
</dbReference>
<dbReference type="SUPFAM" id="SSF51197">
    <property type="entry name" value="Clavaminate synthase-like"/>
    <property type="match status" value="1"/>
</dbReference>
<organism evidence="4 5">
    <name type="scientific">Araneus ventricosus</name>
    <name type="common">Orbweaver spider</name>
    <name type="synonym">Epeira ventricosa</name>
    <dbReference type="NCBI Taxonomy" id="182803"/>
    <lineage>
        <taxon>Eukaryota</taxon>
        <taxon>Metazoa</taxon>
        <taxon>Ecdysozoa</taxon>
        <taxon>Arthropoda</taxon>
        <taxon>Chelicerata</taxon>
        <taxon>Arachnida</taxon>
        <taxon>Araneae</taxon>
        <taxon>Araneomorphae</taxon>
        <taxon>Entelegynae</taxon>
        <taxon>Araneoidea</taxon>
        <taxon>Araneidae</taxon>
        <taxon>Araneus</taxon>
    </lineage>
</organism>
<feature type="binding site" evidence="2">
    <location>
        <position position="132"/>
    </location>
    <ligand>
        <name>substrate</name>
    </ligand>
</feature>
<gene>
    <name evidence="4" type="primary">Alkbh2_13</name>
    <name evidence="4" type="ORF">AVEN_109925_1</name>
</gene>
<dbReference type="Pfam" id="PF13532">
    <property type="entry name" value="2OG-FeII_Oxy_2"/>
    <property type="match status" value="1"/>
</dbReference>
<dbReference type="EMBL" id="BGPR01157220">
    <property type="protein sequence ID" value="GBL81944.1"/>
    <property type="molecule type" value="Genomic_DNA"/>
</dbReference>
<evidence type="ECO:0000313" key="4">
    <source>
        <dbReference type="EMBL" id="GBL81944.1"/>
    </source>
</evidence>
<feature type="binding site" evidence="2">
    <location>
        <position position="119"/>
    </location>
    <ligand>
        <name>2-oxoglutarate</name>
        <dbReference type="ChEBI" id="CHEBI:16810"/>
    </ligand>
</feature>
<feature type="domain" description="Fe2OG dioxygenase" evidence="3">
    <location>
        <begin position="110"/>
        <end position="204"/>
    </location>
</feature>
<dbReference type="OrthoDB" id="6417487at2759"/>
<dbReference type="PROSITE" id="PS51471">
    <property type="entry name" value="FE2OG_OXY"/>
    <property type="match status" value="1"/>
</dbReference>
<proteinExistence type="predicted"/>
<dbReference type="GO" id="GO:0032259">
    <property type="term" value="P:methylation"/>
    <property type="evidence" value="ECO:0007669"/>
    <property type="project" value="UniProtKB-KW"/>
</dbReference>
<dbReference type="AlphaFoldDB" id="A0A4Y2ASJ2"/>
<feature type="binding site" evidence="2">
    <location>
        <position position="195"/>
    </location>
    <ligand>
        <name>2-oxoglutarate</name>
        <dbReference type="ChEBI" id="CHEBI:16810"/>
    </ligand>
</feature>
<evidence type="ECO:0000256" key="2">
    <source>
        <dbReference type="PIRSR" id="PIRSR632852-1"/>
    </source>
</evidence>
<feature type="binding site" evidence="2">
    <location>
        <position position="199"/>
    </location>
    <ligand>
        <name>2-oxoglutarate</name>
        <dbReference type="ChEBI" id="CHEBI:16810"/>
    </ligand>
</feature>
<dbReference type="Gene3D" id="2.60.120.590">
    <property type="entry name" value="Alpha-ketoglutarate-dependent dioxygenase AlkB-like"/>
    <property type="match status" value="1"/>
</dbReference>
<keyword evidence="4" id="KW-0808">Transferase</keyword>
<dbReference type="GO" id="GO:0051747">
    <property type="term" value="F:cytosine C-5 DNA demethylase activity"/>
    <property type="evidence" value="ECO:0007669"/>
    <property type="project" value="TreeGrafter"/>
</dbReference>
<keyword evidence="4" id="KW-0489">Methyltransferase</keyword>
<feature type="binding site" evidence="2">
    <location>
        <position position="183"/>
    </location>
    <ligand>
        <name>2-oxoglutarate</name>
        <dbReference type="ChEBI" id="CHEBI:16810"/>
    </ligand>
</feature>
<dbReference type="InterPro" id="IPR032852">
    <property type="entry name" value="ALKBH2"/>
</dbReference>
<name>A0A4Y2ASJ2_ARAVE</name>
<dbReference type="Proteomes" id="UP000499080">
    <property type="component" value="Unassembled WGS sequence"/>
</dbReference>
<reference evidence="4 5" key="1">
    <citation type="journal article" date="2019" name="Sci. Rep.">
        <title>Orb-weaving spider Araneus ventricosus genome elucidates the spidroin gene catalogue.</title>
        <authorList>
            <person name="Kono N."/>
            <person name="Nakamura H."/>
            <person name="Ohtoshi R."/>
            <person name="Moran D.A.P."/>
            <person name="Shinohara A."/>
            <person name="Yoshida Y."/>
            <person name="Fujiwara M."/>
            <person name="Mori M."/>
            <person name="Tomita M."/>
            <person name="Arakawa K."/>
        </authorList>
    </citation>
    <scope>NUCLEOTIDE SEQUENCE [LARGE SCALE GENOMIC DNA]</scope>
</reference>
<evidence type="ECO:0000259" key="3">
    <source>
        <dbReference type="PROSITE" id="PS51471"/>
    </source>
</evidence>
<accession>A0A4Y2ASJ2</accession>
<comment type="cofactor">
    <cofactor evidence="1">
        <name>Fe(2+)</name>
        <dbReference type="ChEBI" id="CHEBI:29033"/>
    </cofactor>
</comment>
<dbReference type="PANTHER" id="PTHR31573:SF1">
    <property type="entry name" value="DNA OXIDATIVE DEMETHYLASE ALKBH2"/>
    <property type="match status" value="1"/>
</dbReference>
<dbReference type="GO" id="GO:0006307">
    <property type="term" value="P:DNA alkylation repair"/>
    <property type="evidence" value="ECO:0007669"/>
    <property type="project" value="TreeGrafter"/>
</dbReference>
<dbReference type="InterPro" id="IPR027450">
    <property type="entry name" value="AlkB-like"/>
</dbReference>
<dbReference type="PANTHER" id="PTHR31573">
    <property type="entry name" value="ALPHA-KETOGLUTARATE-DEPENDENT DIOXYGENASE ALKB HOMOLOG 2"/>
    <property type="match status" value="1"/>
</dbReference>
<sequence length="229" mass="26798">MRVFVKAMFHYKSIAQVDKLFAMSSLNITYIPNFYSQEESIEMFTKLSKCPFKQPIIKVWRKFYRPLRKSCSYGDMNLEYEYSGHYELPLPWNGTVLKIKSDVEKKTGIEYNFVLLNFYESGHAKIGAYKDDKPSLDQSVDITTLSLGACRDMIFSKKGCKPVRQALEAGSLLLMHDQKEWTHAIPSQPCLKEPRINLTFRRVWSSLQQSLDEMERDYSIPPCKHLRRE</sequence>
<keyword evidence="5" id="KW-1185">Reference proteome</keyword>
<evidence type="ECO:0000256" key="1">
    <source>
        <dbReference type="ARBA" id="ARBA00001954"/>
    </source>
</evidence>